<evidence type="ECO:0000256" key="3">
    <source>
        <dbReference type="ARBA" id="ARBA00022448"/>
    </source>
</evidence>
<accession>A0A1M5B2U1</accession>
<dbReference type="InterPro" id="IPR051906">
    <property type="entry name" value="TolC-like"/>
</dbReference>
<keyword evidence="5" id="KW-0812">Transmembrane</keyword>
<evidence type="ECO:0000256" key="2">
    <source>
        <dbReference type="ARBA" id="ARBA00007613"/>
    </source>
</evidence>
<dbReference type="SUPFAM" id="SSF56954">
    <property type="entry name" value="Outer membrane efflux proteins (OEP)"/>
    <property type="match status" value="1"/>
</dbReference>
<protein>
    <submittedName>
        <fullName evidence="8">Outer membrane protein TolC</fullName>
    </submittedName>
</protein>
<evidence type="ECO:0000313" key="9">
    <source>
        <dbReference type="Proteomes" id="UP000184287"/>
    </source>
</evidence>
<dbReference type="GO" id="GO:0015562">
    <property type="term" value="F:efflux transmembrane transporter activity"/>
    <property type="evidence" value="ECO:0007669"/>
    <property type="project" value="InterPro"/>
</dbReference>
<dbReference type="AlphaFoldDB" id="A0A1M5B2U1"/>
<keyword evidence="3" id="KW-0813">Transport</keyword>
<dbReference type="PANTHER" id="PTHR30026:SF23">
    <property type="entry name" value="TO APRF-PUTATIVE OUTER MEMBRANE EFFLUX PROTEIN OR SECRETED ALKALINE PHOSPHATASE-RELATED"/>
    <property type="match status" value="1"/>
</dbReference>
<name>A0A1M5B2U1_9SPHI</name>
<comment type="subcellular location">
    <subcellularLocation>
        <location evidence="1">Cell outer membrane</location>
    </subcellularLocation>
</comment>
<dbReference type="GO" id="GO:0015288">
    <property type="term" value="F:porin activity"/>
    <property type="evidence" value="ECO:0007669"/>
    <property type="project" value="TreeGrafter"/>
</dbReference>
<gene>
    <name evidence="8" type="ORF">SAMN04488522_102997</name>
</gene>
<keyword evidence="6" id="KW-0472">Membrane</keyword>
<evidence type="ECO:0000256" key="5">
    <source>
        <dbReference type="ARBA" id="ARBA00022692"/>
    </source>
</evidence>
<comment type="similarity">
    <text evidence="2">Belongs to the outer membrane factor (OMF) (TC 1.B.17) family.</text>
</comment>
<dbReference type="PANTHER" id="PTHR30026">
    <property type="entry name" value="OUTER MEMBRANE PROTEIN TOLC"/>
    <property type="match status" value="1"/>
</dbReference>
<evidence type="ECO:0000256" key="4">
    <source>
        <dbReference type="ARBA" id="ARBA00022452"/>
    </source>
</evidence>
<dbReference type="Proteomes" id="UP000184287">
    <property type="component" value="Unassembled WGS sequence"/>
</dbReference>
<dbReference type="Pfam" id="PF02321">
    <property type="entry name" value="OEP"/>
    <property type="match status" value="2"/>
</dbReference>
<organism evidence="8 9">
    <name type="scientific">Pedobacter caeni</name>
    <dbReference type="NCBI Taxonomy" id="288992"/>
    <lineage>
        <taxon>Bacteria</taxon>
        <taxon>Pseudomonadati</taxon>
        <taxon>Bacteroidota</taxon>
        <taxon>Sphingobacteriia</taxon>
        <taxon>Sphingobacteriales</taxon>
        <taxon>Sphingobacteriaceae</taxon>
        <taxon>Pedobacter</taxon>
    </lineage>
</organism>
<evidence type="ECO:0000256" key="6">
    <source>
        <dbReference type="ARBA" id="ARBA00023136"/>
    </source>
</evidence>
<reference evidence="9" key="1">
    <citation type="submission" date="2016-11" db="EMBL/GenBank/DDBJ databases">
        <authorList>
            <person name="Varghese N."/>
            <person name="Submissions S."/>
        </authorList>
    </citation>
    <scope>NUCLEOTIDE SEQUENCE [LARGE SCALE GENOMIC DNA]</scope>
    <source>
        <strain evidence="9">DSM 16990</strain>
    </source>
</reference>
<keyword evidence="4" id="KW-1134">Transmembrane beta strand</keyword>
<evidence type="ECO:0000313" key="8">
    <source>
        <dbReference type="EMBL" id="SHF36824.1"/>
    </source>
</evidence>
<dbReference type="STRING" id="288992.SAMN04488522_102997"/>
<dbReference type="Gene3D" id="1.20.1600.10">
    <property type="entry name" value="Outer membrane efflux proteins (OEP)"/>
    <property type="match status" value="1"/>
</dbReference>
<keyword evidence="9" id="KW-1185">Reference proteome</keyword>
<proteinExistence type="inferred from homology"/>
<dbReference type="GO" id="GO:0009279">
    <property type="term" value="C:cell outer membrane"/>
    <property type="evidence" value="ECO:0007669"/>
    <property type="project" value="UniProtKB-SubCell"/>
</dbReference>
<dbReference type="InterPro" id="IPR003423">
    <property type="entry name" value="OMP_efflux"/>
</dbReference>
<evidence type="ECO:0000256" key="1">
    <source>
        <dbReference type="ARBA" id="ARBA00004442"/>
    </source>
</evidence>
<dbReference type="EMBL" id="FQUQ01000002">
    <property type="protein sequence ID" value="SHF36824.1"/>
    <property type="molecule type" value="Genomic_DNA"/>
</dbReference>
<keyword evidence="7" id="KW-0998">Cell outer membrane</keyword>
<sequence length="472" mass="53565">MAKISKLLAHYIKPLNPAGDSFALEIKVKMKHQLTVICLLGLLQCWQEGNAQQRLSGGQSVTLPEVWARLEKHNKELKSKELEVKKSEAQWKSARIDRLPELNVGGSYSRVSDMMLYKDGIFREGKNVPVIPQSYSIGGEAALNLYNGGKTKLEIQLKKIQLEMAADQHDLAGADLKFKSAVYYFELLRNYQFKALMLQEIAYEEKQLKEISHLYQNGIVLKSDVLRADLKVSNQKLLISEIENNIVLGSQQLNIMMGQADSIRLAPDPGKMENPPSSVLSYQEYLALALKSSFEIKLSANERALKDLNVKQVKSNVLPKLSLFSAYHYNYPQSSFYPYSDALWGFGQLGLKLTMPISNFYLNKHKTTAAAISSKQQGLAYEIREDEIRTAVNKAWLHYTEALKRIEVAKKNILQATESLRILRNSYFNQQALLTDMLDTETQLLQSRFDLTTAEVNAQIQYYQLLKTVGKI</sequence>
<evidence type="ECO:0000256" key="7">
    <source>
        <dbReference type="ARBA" id="ARBA00023237"/>
    </source>
</evidence>
<dbReference type="GO" id="GO:1990281">
    <property type="term" value="C:efflux pump complex"/>
    <property type="evidence" value="ECO:0007669"/>
    <property type="project" value="TreeGrafter"/>
</dbReference>